<evidence type="ECO:0000256" key="6">
    <source>
        <dbReference type="ARBA" id="ARBA00023136"/>
    </source>
</evidence>
<dbReference type="OrthoDB" id="10062876at2759"/>
<accession>A0A5N7ALV4</accession>
<dbReference type="PANTHER" id="PTHR43341:SF6">
    <property type="entry name" value="AMINO ACID TRANSPORTER (EUROFUNG)"/>
    <property type="match status" value="1"/>
</dbReference>
<feature type="transmembrane region" description="Helical" evidence="8">
    <location>
        <begin position="66"/>
        <end position="85"/>
    </location>
</feature>
<keyword evidence="5 8" id="KW-1133">Transmembrane helix</keyword>
<sequence>MDSKENDHDKSSLKEDFNEGHTSGTIGGLHRRLGIRHIQLVAIGGSIGTGLFIAIGTGLYKGGPASLLLAFIVECLMVSMLNNCLAEMSTYMAVPGGFIGLAGKWCDDALGFMAGWNFFIYMALTVPFEISAVSVLLEYWRDDIPHIAVILVCMAFYATINLLAVGTYGEAEFWLSGGKVVLIFILFAFTFITMVGGNPAHDTFGFRSWNTGDAFAEYSSNGSLGRFEGFLGALWIAVFTCVGPEYIAMISAEAKHPRIYVKKAFQTVYWRFCVFFIGGALCVGILVAHNDPTLVEAISSGKSGSAASPYVIAMKNMGIKVLPDLVTALMITSVFSAGNTYTYAATRALHSLAVAGRAPRFFAKTTKKGIPIYSFLVVMAFACLAFLQLSGSAMQVLNWLISLTTANILIDYIIITLTYINFYHACKAQNFDRSKLPYYGRFQPYCGYIALAWMVTIAGCFGYESFRPWSTSNFFLNYTMILLAPIVFISWKVYKRTRWLRPHEVDLIWEAERIATYEAHESEQPIGFWRECVTMFNFKKHYRRKVAGEAA</sequence>
<feature type="transmembrane region" description="Helical" evidence="8">
    <location>
        <begin position="180"/>
        <end position="200"/>
    </location>
</feature>
<feature type="domain" description="Amino acid permease/ SLC12A" evidence="9">
    <location>
        <begin position="37"/>
        <end position="498"/>
    </location>
</feature>
<dbReference type="Proteomes" id="UP000326268">
    <property type="component" value="Unassembled WGS sequence"/>
</dbReference>
<feature type="transmembrane region" description="Helical" evidence="8">
    <location>
        <begin position="118"/>
        <end position="140"/>
    </location>
</feature>
<keyword evidence="2" id="KW-0813">Transport</keyword>
<evidence type="ECO:0000256" key="3">
    <source>
        <dbReference type="ARBA" id="ARBA00022692"/>
    </source>
</evidence>
<evidence type="ECO:0000256" key="4">
    <source>
        <dbReference type="ARBA" id="ARBA00022970"/>
    </source>
</evidence>
<keyword evidence="6 8" id="KW-0472">Membrane</keyword>
<feature type="transmembrane region" description="Helical" evidence="8">
    <location>
        <begin position="268"/>
        <end position="288"/>
    </location>
</feature>
<dbReference type="Pfam" id="PF00324">
    <property type="entry name" value="AA_permease"/>
    <property type="match status" value="1"/>
</dbReference>
<feature type="region of interest" description="Disordered" evidence="7">
    <location>
        <begin position="1"/>
        <end position="25"/>
    </location>
</feature>
<feature type="transmembrane region" description="Helical" evidence="8">
    <location>
        <begin position="40"/>
        <end position="60"/>
    </location>
</feature>
<dbReference type="Gene3D" id="1.20.1740.10">
    <property type="entry name" value="Amino acid/polyamine transporter I"/>
    <property type="match status" value="1"/>
</dbReference>
<feature type="compositionally biased region" description="Basic and acidic residues" evidence="7">
    <location>
        <begin position="1"/>
        <end position="19"/>
    </location>
</feature>
<keyword evidence="11" id="KW-1185">Reference proteome</keyword>
<evidence type="ECO:0000256" key="7">
    <source>
        <dbReference type="SAM" id="MobiDB-lite"/>
    </source>
</evidence>
<proteinExistence type="predicted"/>
<name>A0A5N7ALV4_9EURO</name>
<dbReference type="GO" id="GO:0016020">
    <property type="term" value="C:membrane"/>
    <property type="evidence" value="ECO:0007669"/>
    <property type="project" value="UniProtKB-SubCell"/>
</dbReference>
<evidence type="ECO:0000256" key="2">
    <source>
        <dbReference type="ARBA" id="ARBA00022448"/>
    </source>
</evidence>
<reference evidence="10 11" key="1">
    <citation type="submission" date="2019-04" db="EMBL/GenBank/DDBJ databases">
        <title>Friends and foes A comparative genomics studyof 23 Aspergillus species from section Flavi.</title>
        <authorList>
            <consortium name="DOE Joint Genome Institute"/>
            <person name="Kjaerbolling I."/>
            <person name="Vesth T."/>
            <person name="Frisvad J.C."/>
            <person name="Nybo J.L."/>
            <person name="Theobald S."/>
            <person name="Kildgaard S."/>
            <person name="Isbrandt T."/>
            <person name="Kuo A."/>
            <person name="Sato A."/>
            <person name="Lyhne E.K."/>
            <person name="Kogle M.E."/>
            <person name="Wiebenga A."/>
            <person name="Kun R.S."/>
            <person name="Lubbers R.J."/>
            <person name="Makela M.R."/>
            <person name="Barry K."/>
            <person name="Chovatia M."/>
            <person name="Clum A."/>
            <person name="Daum C."/>
            <person name="Haridas S."/>
            <person name="He G."/>
            <person name="LaButti K."/>
            <person name="Lipzen A."/>
            <person name="Mondo S."/>
            <person name="Riley R."/>
            <person name="Salamov A."/>
            <person name="Simmons B.A."/>
            <person name="Magnuson J.K."/>
            <person name="Henrissat B."/>
            <person name="Mortensen U.H."/>
            <person name="Larsen T.O."/>
            <person name="Devries R.P."/>
            <person name="Grigoriev I.V."/>
            <person name="Machida M."/>
            <person name="Baker S.E."/>
            <person name="Andersen M.R."/>
        </authorList>
    </citation>
    <scope>NUCLEOTIDE SEQUENCE [LARGE SCALE GENOMIC DNA]</scope>
    <source>
        <strain evidence="10 11">CBS 763.97</strain>
    </source>
</reference>
<dbReference type="InterPro" id="IPR050524">
    <property type="entry name" value="APC_YAT"/>
</dbReference>
<protein>
    <submittedName>
        <fullName evidence="10">Amino acid permease/ SLC12A domain-containing protein</fullName>
    </submittedName>
</protein>
<dbReference type="FunFam" id="1.20.1740.10:FF:000006">
    <property type="entry name" value="General amino acid permease"/>
    <property type="match status" value="1"/>
</dbReference>
<feature type="transmembrane region" description="Helical" evidence="8">
    <location>
        <begin position="399"/>
        <end position="424"/>
    </location>
</feature>
<feature type="transmembrane region" description="Helical" evidence="8">
    <location>
        <begin position="146"/>
        <end position="168"/>
    </location>
</feature>
<gene>
    <name evidence="10" type="ORF">BDV27DRAFT_170831</name>
</gene>
<evidence type="ECO:0000313" key="10">
    <source>
        <dbReference type="EMBL" id="KAE8370226.1"/>
    </source>
</evidence>
<dbReference type="RefSeq" id="XP_031933307.1">
    <property type="nucleotide sequence ID" value="XM_032075426.1"/>
</dbReference>
<organism evidence="10 11">
    <name type="scientific">Aspergillus caelatus</name>
    <dbReference type="NCBI Taxonomy" id="61420"/>
    <lineage>
        <taxon>Eukaryota</taxon>
        <taxon>Fungi</taxon>
        <taxon>Dikarya</taxon>
        <taxon>Ascomycota</taxon>
        <taxon>Pezizomycotina</taxon>
        <taxon>Eurotiomycetes</taxon>
        <taxon>Eurotiomycetidae</taxon>
        <taxon>Eurotiales</taxon>
        <taxon>Aspergillaceae</taxon>
        <taxon>Aspergillus</taxon>
        <taxon>Aspergillus subgen. Circumdati</taxon>
    </lineage>
</organism>
<feature type="transmembrane region" description="Helical" evidence="8">
    <location>
        <begin position="370"/>
        <end position="387"/>
    </location>
</feature>
<keyword evidence="3 8" id="KW-0812">Transmembrane</keyword>
<comment type="subcellular location">
    <subcellularLocation>
        <location evidence="1">Membrane</location>
        <topology evidence="1">Multi-pass membrane protein</topology>
    </subcellularLocation>
</comment>
<feature type="transmembrane region" description="Helical" evidence="8">
    <location>
        <begin position="325"/>
        <end position="349"/>
    </location>
</feature>
<evidence type="ECO:0000313" key="11">
    <source>
        <dbReference type="Proteomes" id="UP000326268"/>
    </source>
</evidence>
<evidence type="ECO:0000259" key="9">
    <source>
        <dbReference type="Pfam" id="PF00324"/>
    </source>
</evidence>
<feature type="transmembrane region" description="Helical" evidence="8">
    <location>
        <begin position="445"/>
        <end position="463"/>
    </location>
</feature>
<dbReference type="PANTHER" id="PTHR43341">
    <property type="entry name" value="AMINO ACID PERMEASE"/>
    <property type="match status" value="1"/>
</dbReference>
<dbReference type="GO" id="GO:0015171">
    <property type="term" value="F:amino acid transmembrane transporter activity"/>
    <property type="evidence" value="ECO:0007669"/>
    <property type="project" value="TreeGrafter"/>
</dbReference>
<dbReference type="EMBL" id="ML737567">
    <property type="protein sequence ID" value="KAE8370226.1"/>
    <property type="molecule type" value="Genomic_DNA"/>
</dbReference>
<evidence type="ECO:0000256" key="1">
    <source>
        <dbReference type="ARBA" id="ARBA00004141"/>
    </source>
</evidence>
<feature type="transmembrane region" description="Helical" evidence="8">
    <location>
        <begin position="475"/>
        <end position="494"/>
    </location>
</feature>
<feature type="transmembrane region" description="Helical" evidence="8">
    <location>
        <begin position="229"/>
        <end position="247"/>
    </location>
</feature>
<dbReference type="InterPro" id="IPR004841">
    <property type="entry name" value="AA-permease/SLC12A_dom"/>
</dbReference>
<dbReference type="AlphaFoldDB" id="A0A5N7ALV4"/>
<evidence type="ECO:0000256" key="8">
    <source>
        <dbReference type="SAM" id="Phobius"/>
    </source>
</evidence>
<evidence type="ECO:0000256" key="5">
    <source>
        <dbReference type="ARBA" id="ARBA00022989"/>
    </source>
</evidence>
<dbReference type="GeneID" id="43659872"/>
<keyword evidence="4" id="KW-0029">Amino-acid transport</keyword>
<dbReference type="PIRSF" id="PIRSF006060">
    <property type="entry name" value="AA_transporter"/>
    <property type="match status" value="1"/>
</dbReference>